<evidence type="ECO:0000256" key="1">
    <source>
        <dbReference type="SAM" id="SignalP"/>
    </source>
</evidence>
<dbReference type="InParanoid" id="A0A1S0TJI9"/>
<feature type="chain" id="PRO_5010247303" evidence="1">
    <location>
        <begin position="18"/>
        <end position="127"/>
    </location>
</feature>
<dbReference type="EMBL" id="JH712224">
    <property type="protein sequence ID" value="EFO15110.1"/>
    <property type="molecule type" value="Genomic_DNA"/>
</dbReference>
<accession>A0A1S0TJI9</accession>
<dbReference type="CTD" id="9950874"/>
<dbReference type="RefSeq" id="XP_003148959.1">
    <property type="nucleotide sequence ID" value="XM_003148911.1"/>
</dbReference>
<name>A0A1S0TJI9_LOALO</name>
<sequence length="127" mass="15022">MTIFWCGFFHLTSVAVLEVHFTNRSRNSLFRGYFKKTIFSIIGQPVRHIFIEPFAFLICSKTTENDNELLQPEFHYVFYNQFPDHYFAHPEQYFAYIASSLLPFSYKFIKGLDESEATPILFHCSIN</sequence>
<organism evidence="2">
    <name type="scientific">Loa loa</name>
    <name type="common">Eye worm</name>
    <name type="synonym">Filaria loa</name>
    <dbReference type="NCBI Taxonomy" id="7209"/>
    <lineage>
        <taxon>Eukaryota</taxon>
        <taxon>Metazoa</taxon>
        <taxon>Ecdysozoa</taxon>
        <taxon>Nematoda</taxon>
        <taxon>Chromadorea</taxon>
        <taxon>Rhabditida</taxon>
        <taxon>Spirurina</taxon>
        <taxon>Spiruromorpha</taxon>
        <taxon>Filarioidea</taxon>
        <taxon>Onchocercidae</taxon>
        <taxon>Loa</taxon>
    </lineage>
</organism>
<dbReference type="GeneID" id="9950874"/>
<reference evidence="2" key="1">
    <citation type="submission" date="2012-04" db="EMBL/GenBank/DDBJ databases">
        <title>The Genome Sequence of Loa loa.</title>
        <authorList>
            <consortium name="The Broad Institute Genome Sequencing Platform"/>
            <consortium name="Broad Institute Genome Sequencing Center for Infectious Disease"/>
            <person name="Nutman T.B."/>
            <person name="Fink D.L."/>
            <person name="Russ C."/>
            <person name="Young S."/>
            <person name="Zeng Q."/>
            <person name="Gargeya S."/>
            <person name="Alvarado L."/>
            <person name="Berlin A."/>
            <person name="Chapman S.B."/>
            <person name="Chen Z."/>
            <person name="Freedman E."/>
            <person name="Gellesch M."/>
            <person name="Goldberg J."/>
            <person name="Griggs A."/>
            <person name="Gujja S."/>
            <person name="Heilman E.R."/>
            <person name="Heiman D."/>
            <person name="Howarth C."/>
            <person name="Mehta T."/>
            <person name="Neiman D."/>
            <person name="Pearson M."/>
            <person name="Roberts A."/>
            <person name="Saif S."/>
            <person name="Shea T."/>
            <person name="Shenoy N."/>
            <person name="Sisk P."/>
            <person name="Stolte C."/>
            <person name="Sykes S."/>
            <person name="White J."/>
            <person name="Yandava C."/>
            <person name="Haas B."/>
            <person name="Henn M.R."/>
            <person name="Nusbaum C."/>
            <person name="Birren B."/>
        </authorList>
    </citation>
    <scope>NUCLEOTIDE SEQUENCE [LARGE SCALE GENOMIC DNA]</scope>
</reference>
<proteinExistence type="predicted"/>
<keyword evidence="1" id="KW-0732">Signal</keyword>
<gene>
    <name evidence="2" type="ORF">LOAG_13404</name>
</gene>
<protein>
    <submittedName>
        <fullName evidence="2">Uncharacterized protein</fullName>
    </submittedName>
</protein>
<dbReference type="KEGG" id="loa:LOAG_13404"/>
<dbReference type="AlphaFoldDB" id="A0A1S0TJI9"/>
<evidence type="ECO:0000313" key="2">
    <source>
        <dbReference type="EMBL" id="EFO15110.1"/>
    </source>
</evidence>
<feature type="signal peptide" evidence="1">
    <location>
        <begin position="1"/>
        <end position="17"/>
    </location>
</feature>